<dbReference type="InterPro" id="IPR013083">
    <property type="entry name" value="Znf_RING/FYVE/PHD"/>
</dbReference>
<feature type="region of interest" description="Disordered" evidence="5">
    <location>
        <begin position="324"/>
        <end position="359"/>
    </location>
</feature>
<feature type="domain" description="RING-type" evidence="6">
    <location>
        <begin position="19"/>
        <end position="60"/>
    </location>
</feature>
<dbReference type="AlphaFoldDB" id="A0A498I9M1"/>
<dbReference type="GO" id="GO:0008270">
    <property type="term" value="F:zinc ion binding"/>
    <property type="evidence" value="ECO:0007669"/>
    <property type="project" value="UniProtKB-KW"/>
</dbReference>
<organism evidence="7 8">
    <name type="scientific">Malus domestica</name>
    <name type="common">Apple</name>
    <name type="synonym">Pyrus malus</name>
    <dbReference type="NCBI Taxonomy" id="3750"/>
    <lineage>
        <taxon>Eukaryota</taxon>
        <taxon>Viridiplantae</taxon>
        <taxon>Streptophyta</taxon>
        <taxon>Embryophyta</taxon>
        <taxon>Tracheophyta</taxon>
        <taxon>Spermatophyta</taxon>
        <taxon>Magnoliopsida</taxon>
        <taxon>eudicotyledons</taxon>
        <taxon>Gunneridae</taxon>
        <taxon>Pentapetalae</taxon>
        <taxon>rosids</taxon>
        <taxon>fabids</taxon>
        <taxon>Rosales</taxon>
        <taxon>Rosaceae</taxon>
        <taxon>Amygdaloideae</taxon>
        <taxon>Maleae</taxon>
        <taxon>Malus</taxon>
    </lineage>
</organism>
<comment type="caution">
    <text evidence="7">The sequence shown here is derived from an EMBL/GenBank/DDBJ whole genome shotgun (WGS) entry which is preliminary data.</text>
</comment>
<dbReference type="STRING" id="3750.A0A498I9M1"/>
<evidence type="ECO:0000313" key="8">
    <source>
        <dbReference type="Proteomes" id="UP000290289"/>
    </source>
</evidence>
<name>A0A498I9M1_MALDO</name>
<accession>A0A498I9M1</accession>
<evidence type="ECO:0000256" key="5">
    <source>
        <dbReference type="SAM" id="MobiDB-lite"/>
    </source>
</evidence>
<dbReference type="PANTHER" id="PTHR46293:SF3">
    <property type="entry name" value="E3 UBIQUITIN PROTEIN LIGASE DRIPH-RELATED"/>
    <property type="match status" value="1"/>
</dbReference>
<keyword evidence="2 4" id="KW-0863">Zinc-finger</keyword>
<gene>
    <name evidence="7" type="ORF">DVH24_001759</name>
</gene>
<dbReference type="EMBL" id="RDQH01000339">
    <property type="protein sequence ID" value="RXH78241.1"/>
    <property type="molecule type" value="Genomic_DNA"/>
</dbReference>
<dbReference type="PANTHER" id="PTHR46293">
    <property type="entry name" value="E3 UBIQUITIN PROTEIN LIGASE DRIP1"/>
    <property type="match status" value="1"/>
</dbReference>
<protein>
    <recommendedName>
        <fullName evidence="6">RING-type domain-containing protein</fullName>
    </recommendedName>
</protein>
<dbReference type="Proteomes" id="UP000290289">
    <property type="component" value="Chromosome 13"/>
</dbReference>
<dbReference type="GO" id="GO:0004842">
    <property type="term" value="F:ubiquitin-protein transferase activity"/>
    <property type="evidence" value="ECO:0007669"/>
    <property type="project" value="InterPro"/>
</dbReference>
<evidence type="ECO:0000256" key="4">
    <source>
        <dbReference type="PROSITE-ProRule" id="PRU00175"/>
    </source>
</evidence>
<evidence type="ECO:0000313" key="7">
    <source>
        <dbReference type="EMBL" id="RXH78241.1"/>
    </source>
</evidence>
<dbReference type="PROSITE" id="PS50089">
    <property type="entry name" value="ZF_RING_2"/>
    <property type="match status" value="1"/>
</dbReference>
<dbReference type="PROSITE" id="PS00518">
    <property type="entry name" value="ZF_RING_1"/>
    <property type="match status" value="1"/>
</dbReference>
<evidence type="ECO:0000256" key="1">
    <source>
        <dbReference type="ARBA" id="ARBA00022723"/>
    </source>
</evidence>
<dbReference type="SUPFAM" id="SSF57850">
    <property type="entry name" value="RING/U-box"/>
    <property type="match status" value="1"/>
</dbReference>
<reference evidence="7 8" key="1">
    <citation type="submission" date="2018-10" db="EMBL/GenBank/DDBJ databases">
        <title>A high-quality apple genome assembly.</title>
        <authorList>
            <person name="Hu J."/>
        </authorList>
    </citation>
    <scope>NUCLEOTIDE SEQUENCE [LARGE SCALE GENOMIC DNA]</scope>
    <source>
        <strain evidence="8">cv. HFTH1</strain>
        <tissue evidence="7">Young leaf</tissue>
    </source>
</reference>
<evidence type="ECO:0000256" key="3">
    <source>
        <dbReference type="ARBA" id="ARBA00022833"/>
    </source>
</evidence>
<proteinExistence type="predicted"/>
<dbReference type="Gene3D" id="3.30.40.10">
    <property type="entry name" value="Zinc/RING finger domain, C3HC4 (zinc finger)"/>
    <property type="match status" value="1"/>
</dbReference>
<feature type="compositionally biased region" description="Polar residues" evidence="5">
    <location>
        <begin position="332"/>
        <end position="344"/>
    </location>
</feature>
<dbReference type="InterPro" id="IPR001841">
    <property type="entry name" value="Znf_RING"/>
</dbReference>
<evidence type="ECO:0000259" key="6">
    <source>
        <dbReference type="PROSITE" id="PS50089"/>
    </source>
</evidence>
<keyword evidence="8" id="KW-1185">Reference proteome</keyword>
<keyword evidence="1" id="KW-0479">Metal-binding</keyword>
<dbReference type="InterPro" id="IPR044807">
    <property type="entry name" value="DRIP1-like"/>
</dbReference>
<keyword evidence="3" id="KW-0862">Zinc</keyword>
<evidence type="ECO:0000256" key="2">
    <source>
        <dbReference type="ARBA" id="ARBA00022771"/>
    </source>
</evidence>
<dbReference type="InterPro" id="IPR017907">
    <property type="entry name" value="Znf_RING_CS"/>
</dbReference>
<feature type="compositionally biased region" description="Basic residues" evidence="5">
    <location>
        <begin position="348"/>
        <end position="357"/>
    </location>
</feature>
<sequence>MSGQVVKRNRREIEACVTCPLCEKHYCEATTICECLHTFCKKCIYSKIVDEELDCCPKCNTYLGVAPLEKLRADPLWDSITGKIFRPDTEKVNAPADHNVQDTTAEPLPSETKMVKALADLNVQDITEELLPFESRKSKAPADDIAQDIEVDPLPSERKKVKAPAVSSAPIPAKRKEKYLSSLVINSPQVSGGPEMSGRRRYPTRRRVPLREYPSFQEPEKKEEDFHERLKSPQTLKKDALYTRQNSTEGSLKQHMLNMDVEDNSQPEDVRPEIWKPLDSLVEAARKSSSDKINLLLQLPVSEPMLPDALNNDAREVKPIMEYGNKSKVGGSMNQSNPAPSGSGSFRKPQRGRKRKLAVPEGLNIPAQSLVDANNKCDRILRPIWFSLFASNHQEGFPPLPQLPSFYLRVKDGSIPASFIKKYLVKKLNLTSEDEVEVTLRGNPIVPTLQLHNLVDLWLQTTPASQSIQISIGSSAKEYVMPLMYGRKMLPRLQKQGAASQTGSAG</sequence>